<evidence type="ECO:0000259" key="12">
    <source>
        <dbReference type="Pfam" id="PF07730"/>
    </source>
</evidence>
<evidence type="ECO:0000256" key="9">
    <source>
        <dbReference type="SAM" id="MobiDB-lite"/>
    </source>
</evidence>
<feature type="domain" description="Signal transduction histidine kinase subgroup 3 dimerisation and phosphoacceptor" evidence="12">
    <location>
        <begin position="276"/>
        <end position="343"/>
    </location>
</feature>
<evidence type="ECO:0000259" key="11">
    <source>
        <dbReference type="Pfam" id="PF02518"/>
    </source>
</evidence>
<dbReference type="Proteomes" id="UP001206483">
    <property type="component" value="Unassembled WGS sequence"/>
</dbReference>
<evidence type="ECO:0000256" key="1">
    <source>
        <dbReference type="ARBA" id="ARBA00000085"/>
    </source>
</evidence>
<dbReference type="RefSeq" id="WP_253798059.1">
    <property type="nucleotide sequence ID" value="NZ_BAAAUB010000121.1"/>
</dbReference>
<feature type="region of interest" description="Disordered" evidence="9">
    <location>
        <begin position="1"/>
        <end position="20"/>
    </location>
</feature>
<dbReference type="InterPro" id="IPR036890">
    <property type="entry name" value="HATPase_C_sf"/>
</dbReference>
<protein>
    <recommendedName>
        <fullName evidence="2">histidine kinase</fullName>
        <ecNumber evidence="2">2.7.13.3</ecNumber>
    </recommendedName>
</protein>
<name>A0ABT1IYM8_9ACTN</name>
<keyword evidence="10" id="KW-0472">Membrane</keyword>
<dbReference type="Gene3D" id="3.30.565.10">
    <property type="entry name" value="Histidine kinase-like ATPase, C-terminal domain"/>
    <property type="match status" value="1"/>
</dbReference>
<comment type="catalytic activity">
    <reaction evidence="1">
        <text>ATP + protein L-histidine = ADP + protein N-phospho-L-histidine.</text>
        <dbReference type="EC" id="2.7.13.3"/>
    </reaction>
</comment>
<dbReference type="EMBL" id="JAMZDX010000003">
    <property type="protein sequence ID" value="MCP2310265.1"/>
    <property type="molecule type" value="Genomic_DNA"/>
</dbReference>
<feature type="transmembrane region" description="Helical" evidence="10">
    <location>
        <begin position="164"/>
        <end position="191"/>
    </location>
</feature>
<keyword evidence="10" id="KW-1133">Transmembrane helix</keyword>
<feature type="domain" description="Histidine kinase/HSP90-like ATPase" evidence="11">
    <location>
        <begin position="385"/>
        <end position="464"/>
    </location>
</feature>
<evidence type="ECO:0000256" key="2">
    <source>
        <dbReference type="ARBA" id="ARBA00012438"/>
    </source>
</evidence>
<evidence type="ECO:0000313" key="14">
    <source>
        <dbReference type="Proteomes" id="UP001206483"/>
    </source>
</evidence>
<dbReference type="SUPFAM" id="SSF55874">
    <property type="entry name" value="ATPase domain of HSP90 chaperone/DNA topoisomerase II/histidine kinase"/>
    <property type="match status" value="1"/>
</dbReference>
<dbReference type="Pfam" id="PF07730">
    <property type="entry name" value="HisKA_3"/>
    <property type="match status" value="1"/>
</dbReference>
<dbReference type="InterPro" id="IPR050482">
    <property type="entry name" value="Sensor_HK_TwoCompSys"/>
</dbReference>
<keyword evidence="7" id="KW-0067">ATP-binding</keyword>
<keyword evidence="4" id="KW-0808">Transferase</keyword>
<dbReference type="Gene3D" id="1.20.5.1930">
    <property type="match status" value="1"/>
</dbReference>
<gene>
    <name evidence="13" type="ORF">FHR36_003398</name>
</gene>
<evidence type="ECO:0000256" key="8">
    <source>
        <dbReference type="ARBA" id="ARBA00023012"/>
    </source>
</evidence>
<sequence length="478" mass="50529">MAATSQFGGPGGGRAGKPSLTEGMGVRLQQSFVAAGRAAAVLAGAFAGVFVPGLVTVLAVLFVAKQYWYVDALPLLGLLTAVLVGVPTALWCARRSARLTRSQVGRWSGVALEPGYMPRQALEQDDRGHWWTGYSYHRDQTVARLFGYVHWAVRDRATRNEAAWLAANPVVAGSLLGPPMVLMVGGAGFLLTMGVDERTYGALSSENPLGYLFSILLGGTALLAGLLAMPYAVRAHGDVACRVLGRGVRPSHAQLSRRVEELTVTRADAVDAQAAELRRIERDLHDGAQARLVAIGLTLGTIEHLMETDQPAARVLLAEARQSSAQALQELRDLVRGIHPPVLAERGLADAVRELALRSAVPTEVTVSLPGRPEAPMEAAAYFSVSELLANAGKHSGAEQVWVDIMFRAGLLRVTVTDDGRGGAHFEGGGGLLGIERRLGTFDGVLSLSSPPGGPTTITMELPCALSSPRISTSSEKG</sequence>
<reference evidence="13 14" key="1">
    <citation type="submission" date="2022-06" db="EMBL/GenBank/DDBJ databases">
        <title>Sequencing the genomes of 1000 actinobacteria strains.</title>
        <authorList>
            <person name="Klenk H.-P."/>
        </authorList>
    </citation>
    <scope>NUCLEOTIDE SEQUENCE [LARGE SCALE GENOMIC DNA]</scope>
    <source>
        <strain evidence="13 14">DSM 41656</strain>
    </source>
</reference>
<dbReference type="InterPro" id="IPR011712">
    <property type="entry name" value="Sig_transdc_His_kin_sub3_dim/P"/>
</dbReference>
<proteinExistence type="predicted"/>
<dbReference type="PANTHER" id="PTHR24421:SF10">
    <property type="entry name" value="NITRATE_NITRITE SENSOR PROTEIN NARQ"/>
    <property type="match status" value="1"/>
</dbReference>
<keyword evidence="8" id="KW-0902">Two-component regulatory system</keyword>
<dbReference type="PANTHER" id="PTHR24421">
    <property type="entry name" value="NITRATE/NITRITE SENSOR PROTEIN NARX-RELATED"/>
    <property type="match status" value="1"/>
</dbReference>
<keyword evidence="3" id="KW-0597">Phosphoprotein</keyword>
<evidence type="ECO:0000256" key="3">
    <source>
        <dbReference type="ARBA" id="ARBA00022553"/>
    </source>
</evidence>
<comment type="caution">
    <text evidence="13">The sequence shown here is derived from an EMBL/GenBank/DDBJ whole genome shotgun (WGS) entry which is preliminary data.</text>
</comment>
<evidence type="ECO:0000256" key="7">
    <source>
        <dbReference type="ARBA" id="ARBA00022840"/>
    </source>
</evidence>
<dbReference type="InterPro" id="IPR003594">
    <property type="entry name" value="HATPase_dom"/>
</dbReference>
<organism evidence="13 14">
    <name type="scientific">Kitasatospora paracochleata</name>
    <dbReference type="NCBI Taxonomy" id="58354"/>
    <lineage>
        <taxon>Bacteria</taxon>
        <taxon>Bacillati</taxon>
        <taxon>Actinomycetota</taxon>
        <taxon>Actinomycetes</taxon>
        <taxon>Kitasatosporales</taxon>
        <taxon>Streptomycetaceae</taxon>
        <taxon>Kitasatospora</taxon>
    </lineage>
</organism>
<feature type="transmembrane region" description="Helical" evidence="10">
    <location>
        <begin position="211"/>
        <end position="233"/>
    </location>
</feature>
<evidence type="ECO:0000256" key="5">
    <source>
        <dbReference type="ARBA" id="ARBA00022741"/>
    </source>
</evidence>
<dbReference type="GO" id="GO:0016301">
    <property type="term" value="F:kinase activity"/>
    <property type="evidence" value="ECO:0007669"/>
    <property type="project" value="UniProtKB-KW"/>
</dbReference>
<feature type="transmembrane region" description="Helical" evidence="10">
    <location>
        <begin position="38"/>
        <end position="63"/>
    </location>
</feature>
<keyword evidence="5" id="KW-0547">Nucleotide-binding</keyword>
<evidence type="ECO:0000313" key="13">
    <source>
        <dbReference type="EMBL" id="MCP2310265.1"/>
    </source>
</evidence>
<dbReference type="Pfam" id="PF02518">
    <property type="entry name" value="HATPase_c"/>
    <property type="match status" value="1"/>
</dbReference>
<feature type="transmembrane region" description="Helical" evidence="10">
    <location>
        <begin position="75"/>
        <end position="93"/>
    </location>
</feature>
<keyword evidence="6 13" id="KW-0418">Kinase</keyword>
<dbReference type="EC" id="2.7.13.3" evidence="2"/>
<evidence type="ECO:0000256" key="4">
    <source>
        <dbReference type="ARBA" id="ARBA00022679"/>
    </source>
</evidence>
<accession>A0ABT1IYM8</accession>
<evidence type="ECO:0000256" key="10">
    <source>
        <dbReference type="SAM" id="Phobius"/>
    </source>
</evidence>
<keyword evidence="10" id="KW-0812">Transmembrane</keyword>
<evidence type="ECO:0000256" key="6">
    <source>
        <dbReference type="ARBA" id="ARBA00022777"/>
    </source>
</evidence>
<keyword evidence="14" id="KW-1185">Reference proteome</keyword>